<evidence type="ECO:0000313" key="5">
    <source>
        <dbReference type="EMBL" id="ETS77582.1"/>
    </source>
</evidence>
<sequence length="460" mass="50787">MDVTSVKSITDFVPRYREYAAAKEQTETFIKDLMIYAEHIENTTRQEKLALNTQLRHAQFDYEDSVNARRELQARVMDLESQLSFLSQNNSGLKHRNPYVLVLVDGNDLIFQDHLVKQGAEGGSKAAYALRQAVYAKVQNPDDTEIIAKVVANLSGLAKALRRNENDLKHFMLGFTQAKASFDFIDVANVDTGAHAKIADTARFHLKNYNCTQVMLGVSDPAYVQLLDDVKDEIKSKRITILEGCPVSKEIIGTGVSVASFDAIFRAEKLPLVVDKPVTTASSIASTPISNSATPFTYATITQKASPPPQLILPLAPKTVQSKSAAVRVTTRPVSPPWNPGARGLDPPIPLNQNVLDIVKKRTGSDKLCNNHYLRGPCSKGDACCFEHDYTPNQDEIRAIQFLARLNPCTNGQDCDVDNCIYGHHCPSVKDGVCTHPFCKFHVNEHPPGTKIKASKKPVD</sequence>
<dbReference type="OMA" id="AGNMEVI"/>
<dbReference type="Pfam" id="PF25542">
    <property type="entry name" value="zf-CCCH_12"/>
    <property type="match status" value="1"/>
</dbReference>
<dbReference type="InParanoid" id="W3WWS0"/>
<dbReference type="GO" id="GO:0008270">
    <property type="term" value="F:zinc ion binding"/>
    <property type="evidence" value="ECO:0007669"/>
    <property type="project" value="UniProtKB-KW"/>
</dbReference>
<dbReference type="PANTHER" id="PTHR37543:SF1">
    <property type="entry name" value="CCCH ZINC FINGER DNA BINDING PROTEIN (AFU_ORTHOLOGUE AFUA_5G12760)"/>
    <property type="match status" value="1"/>
</dbReference>
<dbReference type="PANTHER" id="PTHR37543">
    <property type="entry name" value="CCCH ZINC FINGER DNA BINDING PROTEIN (AFU_ORTHOLOGUE AFUA_5G12760)"/>
    <property type="match status" value="1"/>
</dbReference>
<gene>
    <name evidence="5" type="ORF">PFICI_11456</name>
</gene>
<keyword evidence="1" id="KW-0479">Metal-binding</keyword>
<dbReference type="EMBL" id="KI912116">
    <property type="protein sequence ID" value="ETS77582.1"/>
    <property type="molecule type" value="Genomic_DNA"/>
</dbReference>
<dbReference type="Proteomes" id="UP000030651">
    <property type="component" value="Unassembled WGS sequence"/>
</dbReference>
<proteinExistence type="predicted"/>
<dbReference type="Pfam" id="PF25543">
    <property type="entry name" value="zf-CCCH_tandem"/>
    <property type="match status" value="1"/>
</dbReference>
<accession>W3WWS0</accession>
<protein>
    <recommendedName>
        <fullName evidence="4">C3H1-type domain-containing protein</fullName>
    </recommendedName>
</protein>
<dbReference type="OrthoDB" id="3512845at2759"/>
<dbReference type="RefSeq" id="XP_007838228.1">
    <property type="nucleotide sequence ID" value="XM_007840037.1"/>
</dbReference>
<keyword evidence="6" id="KW-1185">Reference proteome</keyword>
<dbReference type="Pfam" id="PF25540">
    <property type="entry name" value="DUF7923"/>
    <property type="match status" value="1"/>
</dbReference>
<dbReference type="InterPro" id="IPR000571">
    <property type="entry name" value="Znf_CCCH"/>
</dbReference>
<dbReference type="PROSITE" id="PS50103">
    <property type="entry name" value="ZF_C3H1"/>
    <property type="match status" value="1"/>
</dbReference>
<feature type="zinc finger region" description="C3H1-type" evidence="1">
    <location>
        <begin position="363"/>
        <end position="391"/>
    </location>
</feature>
<dbReference type="InterPro" id="IPR057654">
    <property type="entry name" value="Znf-CCCH_tandem"/>
</dbReference>
<feature type="region of interest" description="Disordered" evidence="3">
    <location>
        <begin position="324"/>
        <end position="346"/>
    </location>
</feature>
<name>W3WWS0_PESFW</name>
<evidence type="ECO:0000256" key="3">
    <source>
        <dbReference type="SAM" id="MobiDB-lite"/>
    </source>
</evidence>
<feature type="domain" description="C3H1-type" evidence="4">
    <location>
        <begin position="363"/>
        <end position="391"/>
    </location>
</feature>
<dbReference type="STRING" id="1229662.W3WWS0"/>
<organism evidence="5 6">
    <name type="scientific">Pestalotiopsis fici (strain W106-1 / CGMCC3.15140)</name>
    <dbReference type="NCBI Taxonomy" id="1229662"/>
    <lineage>
        <taxon>Eukaryota</taxon>
        <taxon>Fungi</taxon>
        <taxon>Dikarya</taxon>
        <taxon>Ascomycota</taxon>
        <taxon>Pezizomycotina</taxon>
        <taxon>Sordariomycetes</taxon>
        <taxon>Xylariomycetidae</taxon>
        <taxon>Amphisphaeriales</taxon>
        <taxon>Sporocadaceae</taxon>
        <taxon>Pestalotiopsis</taxon>
    </lineage>
</organism>
<evidence type="ECO:0000313" key="6">
    <source>
        <dbReference type="Proteomes" id="UP000030651"/>
    </source>
</evidence>
<keyword evidence="1" id="KW-0863">Zinc-finger</keyword>
<feature type="coiled-coil region" evidence="2">
    <location>
        <begin position="62"/>
        <end position="89"/>
    </location>
</feature>
<reference evidence="6" key="1">
    <citation type="journal article" date="2015" name="BMC Genomics">
        <title>Genomic and transcriptomic analysis of the endophytic fungus Pestalotiopsis fici reveals its lifestyle and high potential for synthesis of natural products.</title>
        <authorList>
            <person name="Wang X."/>
            <person name="Zhang X."/>
            <person name="Liu L."/>
            <person name="Xiang M."/>
            <person name="Wang W."/>
            <person name="Sun X."/>
            <person name="Che Y."/>
            <person name="Guo L."/>
            <person name="Liu G."/>
            <person name="Guo L."/>
            <person name="Wang C."/>
            <person name="Yin W.B."/>
            <person name="Stadler M."/>
            <person name="Zhang X."/>
            <person name="Liu X."/>
        </authorList>
    </citation>
    <scope>NUCLEOTIDE SEQUENCE [LARGE SCALE GENOMIC DNA]</scope>
    <source>
        <strain evidence="6">W106-1 / CGMCC3.15140</strain>
    </source>
</reference>
<dbReference type="InterPro" id="IPR057683">
    <property type="entry name" value="DUF7923"/>
</dbReference>
<evidence type="ECO:0000259" key="4">
    <source>
        <dbReference type="PROSITE" id="PS50103"/>
    </source>
</evidence>
<dbReference type="KEGG" id="pfy:PFICI_11456"/>
<keyword evidence="2" id="KW-0175">Coiled coil</keyword>
<evidence type="ECO:0000256" key="2">
    <source>
        <dbReference type="SAM" id="Coils"/>
    </source>
</evidence>
<dbReference type="HOGENOM" id="CLU_031811_0_1_1"/>
<evidence type="ECO:0000256" key="1">
    <source>
        <dbReference type="PROSITE-ProRule" id="PRU00723"/>
    </source>
</evidence>
<keyword evidence="1" id="KW-0862">Zinc</keyword>
<dbReference type="eggNOG" id="ENOG502S3N6">
    <property type="taxonomic scope" value="Eukaryota"/>
</dbReference>
<dbReference type="AlphaFoldDB" id="W3WWS0"/>
<dbReference type="GeneID" id="19276469"/>